<protein>
    <submittedName>
        <fullName evidence="1">Berberine bridge enzyme-like 4</fullName>
    </submittedName>
</protein>
<sequence length="560" mass="62259">MEALISLLLVTMSSIFLSVSGSNLESFLQCLPQHVQPSNPISDVIFTQNHSNFQSVLNAYIKNRKFLIASTPKPLAILTAKHESHVQATVICAKQAGLELRIRSGGHDYDGLSYISTVPFVILDMFNLRSIDIDIANETAWVQAGATLGELYFKIANTSKVHAFPAGVCHSLGVGGHISGGGYGNLLRKYGISVDNVIDAQLVDVKGRILNRESMGEDLFWAIRGGGGASFGVILAWKIKLVAVPEKVTLFKVDKTLAQGATDVLYKWQYVAPKLPEELFIRVMILVPKEEKTVSVSFIGFFLGQTESLMKLMNQKFPELGLLPNDCHEMSWGQSTVFFLDSSQNVTSIDVLLQRPTEAKISFKAKSDYVKNVILREGLEEIWKKMIDNENMFMQWNPYGGRMSEISESETAFPHRAGNLFLIQYYESWPEEGIDATDLYTNKLRDFYDSMAPYVSSNPRNTYLNYRDLDIGISLNNQTSLKDAEVYGTKYFNGNFKKLVEVKTRASNGEHCLFHGGVSTSFDYCNIGCTMDSCSDNVDDAQKMAGCVDNCSSNTCKGMS</sequence>
<comment type="caution">
    <text evidence="1">The sequence shown here is derived from an EMBL/GenBank/DDBJ whole genome shotgun (WGS) entry which is preliminary data.</text>
</comment>
<dbReference type="Proteomes" id="UP000829398">
    <property type="component" value="Chromosome 7"/>
</dbReference>
<keyword evidence="2" id="KW-1185">Reference proteome</keyword>
<name>A0ACB8JCG9_CITSI</name>
<gene>
    <name evidence="1" type="ORF">KPL71_020705</name>
</gene>
<evidence type="ECO:0000313" key="1">
    <source>
        <dbReference type="EMBL" id="KAH9714581.1"/>
    </source>
</evidence>
<reference evidence="2" key="1">
    <citation type="journal article" date="2023" name="Hortic. Res.">
        <title>A chromosome-level phased genome enabling allele-level studies in sweet orange: a case study on citrus Huanglongbing tolerance.</title>
        <authorList>
            <person name="Wu B."/>
            <person name="Yu Q."/>
            <person name="Deng Z."/>
            <person name="Duan Y."/>
            <person name="Luo F."/>
            <person name="Gmitter F. Jr."/>
        </authorList>
    </citation>
    <scope>NUCLEOTIDE SEQUENCE [LARGE SCALE GENOMIC DNA]</scope>
    <source>
        <strain evidence="2">cv. Valencia</strain>
    </source>
</reference>
<evidence type="ECO:0000313" key="2">
    <source>
        <dbReference type="Proteomes" id="UP000829398"/>
    </source>
</evidence>
<dbReference type="EMBL" id="CM039176">
    <property type="protein sequence ID" value="KAH9714581.1"/>
    <property type="molecule type" value="Genomic_DNA"/>
</dbReference>
<organism evidence="1 2">
    <name type="scientific">Citrus sinensis</name>
    <name type="common">Sweet orange</name>
    <name type="synonym">Citrus aurantium var. sinensis</name>
    <dbReference type="NCBI Taxonomy" id="2711"/>
    <lineage>
        <taxon>Eukaryota</taxon>
        <taxon>Viridiplantae</taxon>
        <taxon>Streptophyta</taxon>
        <taxon>Embryophyta</taxon>
        <taxon>Tracheophyta</taxon>
        <taxon>Spermatophyta</taxon>
        <taxon>Magnoliopsida</taxon>
        <taxon>eudicotyledons</taxon>
        <taxon>Gunneridae</taxon>
        <taxon>Pentapetalae</taxon>
        <taxon>rosids</taxon>
        <taxon>malvids</taxon>
        <taxon>Sapindales</taxon>
        <taxon>Rutaceae</taxon>
        <taxon>Aurantioideae</taxon>
        <taxon>Citrus</taxon>
    </lineage>
</organism>
<accession>A0ACB8JCG9</accession>
<proteinExistence type="predicted"/>